<reference evidence="1 2" key="1">
    <citation type="journal article" date="2019" name="Genome Biol. Evol.">
        <title>Insights into the evolution of the New World diploid cottons (Gossypium, subgenus Houzingenia) based on genome sequencing.</title>
        <authorList>
            <person name="Grover C.E."/>
            <person name="Arick M.A. 2nd"/>
            <person name="Thrash A."/>
            <person name="Conover J.L."/>
            <person name="Sanders W.S."/>
            <person name="Peterson D.G."/>
            <person name="Frelichowski J.E."/>
            <person name="Scheffler J.A."/>
            <person name="Scheffler B.E."/>
            <person name="Wendel J.F."/>
        </authorList>
    </citation>
    <scope>NUCLEOTIDE SEQUENCE [LARGE SCALE GENOMIC DNA]</scope>
    <source>
        <strain evidence="1">6</strain>
        <tissue evidence="1">Leaf</tissue>
    </source>
</reference>
<protein>
    <submittedName>
        <fullName evidence="1">Uncharacterized protein</fullName>
    </submittedName>
</protein>
<dbReference type="EMBL" id="JABFAE010000007">
    <property type="protein sequence ID" value="MBA0831885.1"/>
    <property type="molecule type" value="Genomic_DNA"/>
</dbReference>
<proteinExistence type="predicted"/>
<accession>A0A7J9JEK7</accession>
<dbReference type="Proteomes" id="UP000593575">
    <property type="component" value="Unassembled WGS sequence"/>
</dbReference>
<gene>
    <name evidence="1" type="ORF">Goarm_016313</name>
</gene>
<dbReference type="AlphaFoldDB" id="A0A7J9JEK7"/>
<sequence length="80" mass="9707">MTTMKAPNSTNINSMRPIFEAFRFQDWRVCLRNPRNFLTWSLATVFRQIKDHIKKEWWNSVKYEETNSITGPWTQTYFLS</sequence>
<keyword evidence="2" id="KW-1185">Reference proteome</keyword>
<evidence type="ECO:0000313" key="2">
    <source>
        <dbReference type="Proteomes" id="UP000593575"/>
    </source>
</evidence>
<name>A0A7J9JEK7_9ROSI</name>
<comment type="caution">
    <text evidence="1">The sequence shown here is derived from an EMBL/GenBank/DDBJ whole genome shotgun (WGS) entry which is preliminary data.</text>
</comment>
<organism evidence="1 2">
    <name type="scientific">Gossypium armourianum</name>
    <dbReference type="NCBI Taxonomy" id="34283"/>
    <lineage>
        <taxon>Eukaryota</taxon>
        <taxon>Viridiplantae</taxon>
        <taxon>Streptophyta</taxon>
        <taxon>Embryophyta</taxon>
        <taxon>Tracheophyta</taxon>
        <taxon>Spermatophyta</taxon>
        <taxon>Magnoliopsida</taxon>
        <taxon>eudicotyledons</taxon>
        <taxon>Gunneridae</taxon>
        <taxon>Pentapetalae</taxon>
        <taxon>rosids</taxon>
        <taxon>malvids</taxon>
        <taxon>Malvales</taxon>
        <taxon>Malvaceae</taxon>
        <taxon>Malvoideae</taxon>
        <taxon>Gossypium</taxon>
    </lineage>
</organism>
<evidence type="ECO:0000313" key="1">
    <source>
        <dbReference type="EMBL" id="MBA0831885.1"/>
    </source>
</evidence>